<reference evidence="11 12" key="1">
    <citation type="submission" date="2014-05" db="EMBL/GenBank/DDBJ databases">
        <title>Whole genome shotgun sequence of Rhizobium rhizogenes NBRC 13257.</title>
        <authorList>
            <person name="Katano-Makiyama Y."/>
            <person name="Hosoyama A."/>
            <person name="Hashimoto M."/>
            <person name="Hosoyama Y."/>
            <person name="Noguchi M."/>
            <person name="Tsuchikane K."/>
            <person name="Kimura A."/>
            <person name="Ohji S."/>
            <person name="Ichikawa N."/>
            <person name="Yamazoe A."/>
            <person name="Fujita N."/>
        </authorList>
    </citation>
    <scope>NUCLEOTIDE SEQUENCE [LARGE SCALE GENOMIC DNA]</scope>
    <source>
        <strain evidence="11 12">NBRC 13257</strain>
    </source>
</reference>
<comment type="caution">
    <text evidence="11">The sequence shown here is derived from an EMBL/GenBank/DDBJ whole genome shotgun (WGS) entry which is preliminary data.</text>
</comment>
<dbReference type="InterPro" id="IPR003684">
    <property type="entry name" value="Porin_alphabac"/>
</dbReference>
<proteinExistence type="inferred from homology"/>
<dbReference type="SUPFAM" id="SSF56935">
    <property type="entry name" value="Porins"/>
    <property type="match status" value="1"/>
</dbReference>
<keyword evidence="6 10" id="KW-0406">Ion transport</keyword>
<accession>A0AA87PZ38</accession>
<dbReference type="GO" id="GO:0006811">
    <property type="term" value="P:monoatomic ion transport"/>
    <property type="evidence" value="ECO:0007669"/>
    <property type="project" value="UniProtKB-KW"/>
</dbReference>
<keyword evidence="7 10" id="KW-0626">Porin</keyword>
<dbReference type="AlphaFoldDB" id="A0AA87PZ38"/>
<protein>
    <recommendedName>
        <fullName evidence="10">Porin</fullName>
    </recommendedName>
</protein>
<evidence type="ECO:0000256" key="6">
    <source>
        <dbReference type="ARBA" id="ARBA00023065"/>
    </source>
</evidence>
<evidence type="ECO:0000256" key="2">
    <source>
        <dbReference type="ARBA" id="ARBA00022448"/>
    </source>
</evidence>
<dbReference type="RefSeq" id="WP_042471301.1">
    <property type="nucleotide sequence ID" value="NZ_BAYX01000004.1"/>
</dbReference>
<dbReference type="EMBL" id="BAYX01000004">
    <property type="protein sequence ID" value="GAJ92463.1"/>
    <property type="molecule type" value="Genomic_DNA"/>
</dbReference>
<evidence type="ECO:0000256" key="8">
    <source>
        <dbReference type="ARBA" id="ARBA00023136"/>
    </source>
</evidence>
<keyword evidence="9 10" id="KW-0998">Cell outer membrane</keyword>
<feature type="chain" id="PRO_5041514501" description="Porin" evidence="10">
    <location>
        <begin position="23"/>
        <end position="363"/>
    </location>
</feature>
<dbReference type="GO" id="GO:0046930">
    <property type="term" value="C:pore complex"/>
    <property type="evidence" value="ECO:0007669"/>
    <property type="project" value="UniProtKB-KW"/>
</dbReference>
<comment type="similarity">
    <text evidence="1 10">Belongs to the alphaproteobacteria porin family.</text>
</comment>
<comment type="subcellular location">
    <subcellularLocation>
        <location evidence="10">Cell outer membrane</location>
        <topology evidence="10">Multi-pass membrane protein</topology>
    </subcellularLocation>
</comment>
<gene>
    <name evidence="11" type="ORF">RRH01S_04_00160</name>
</gene>
<comment type="function">
    <text evidence="10">Forms passive diffusion pores that allow small molecular weight hydrophilic materials across the outer membrane.</text>
</comment>
<keyword evidence="4 10" id="KW-0812">Transmembrane</keyword>
<keyword evidence="8 10" id="KW-0472">Membrane</keyword>
<evidence type="ECO:0000256" key="9">
    <source>
        <dbReference type="ARBA" id="ARBA00023237"/>
    </source>
</evidence>
<evidence type="ECO:0000313" key="11">
    <source>
        <dbReference type="EMBL" id="GAJ92463.1"/>
    </source>
</evidence>
<evidence type="ECO:0000256" key="4">
    <source>
        <dbReference type="ARBA" id="ARBA00022692"/>
    </source>
</evidence>
<evidence type="ECO:0000256" key="10">
    <source>
        <dbReference type="RuleBase" id="RU364005"/>
    </source>
</evidence>
<evidence type="ECO:0000256" key="5">
    <source>
        <dbReference type="ARBA" id="ARBA00022729"/>
    </source>
</evidence>
<dbReference type="GO" id="GO:0009279">
    <property type="term" value="C:cell outer membrane"/>
    <property type="evidence" value="ECO:0007669"/>
    <property type="project" value="UniProtKB-SubCell"/>
</dbReference>
<evidence type="ECO:0000256" key="7">
    <source>
        <dbReference type="ARBA" id="ARBA00023114"/>
    </source>
</evidence>
<keyword evidence="3 10" id="KW-1134">Transmembrane beta strand</keyword>
<keyword evidence="5 10" id="KW-0732">Signal</keyword>
<keyword evidence="2 10" id="KW-0813">Transport</keyword>
<organism evidence="11 12">
    <name type="scientific">Rhizobium rhizogenes NBRC 13257</name>
    <dbReference type="NCBI Taxonomy" id="1220581"/>
    <lineage>
        <taxon>Bacteria</taxon>
        <taxon>Pseudomonadati</taxon>
        <taxon>Pseudomonadota</taxon>
        <taxon>Alphaproteobacteria</taxon>
        <taxon>Hyphomicrobiales</taxon>
        <taxon>Rhizobiaceae</taxon>
        <taxon>Rhizobium/Agrobacterium group</taxon>
        <taxon>Rhizobium</taxon>
    </lineage>
</organism>
<name>A0AA87PZ38_RHIRH</name>
<sequence>MNIRSLLLGSAAALVAVSGAQAADAIVAAEPEPLEYVRICDAFGAGYFFIPGTETCLKVGGKVRTEGYWKDPRNAASNIGTQWHTRAELSFDTATDTEYGPLKTNTVYRWDWQDGGTTNARLLFANISLGGFTVGKLDSQYTMYMGYTTSLINDEVVYEGPKELNQLTYKYDSGNGFTALVSLEDSNSSANSSSYRGAWQTGKSDHYAPDVVAGAGYKGSMFQFRIVGGYDSVVEEGAIKARIDGDFGAFKPFFMGGWNTDGDKLNKYAGSFLNTNAAACPKNGADCGWGDWAFWTGFSYTFTPKLQNTTMVAYTDSGILQATTNLAWRPVKDLVVTPELTYMRYDAANTDQWTGALRFERKF</sequence>
<evidence type="ECO:0000256" key="3">
    <source>
        <dbReference type="ARBA" id="ARBA00022452"/>
    </source>
</evidence>
<dbReference type="Pfam" id="PF02530">
    <property type="entry name" value="Porin_2"/>
    <property type="match status" value="1"/>
</dbReference>
<dbReference type="Proteomes" id="UP000026941">
    <property type="component" value="Unassembled WGS sequence"/>
</dbReference>
<evidence type="ECO:0000313" key="12">
    <source>
        <dbReference type="Proteomes" id="UP000026941"/>
    </source>
</evidence>
<feature type="signal peptide" evidence="10">
    <location>
        <begin position="1"/>
        <end position="22"/>
    </location>
</feature>
<comment type="domain">
    <text evidence="10">Consists of 16-stranded beta-barrel sheets, with large surface-exposed loops, that form a transmembrane pore at the center of each barrel. The pore is partially ocluded by a peptide loop that folds into the pore lumen.</text>
</comment>
<dbReference type="GO" id="GO:0015288">
    <property type="term" value="F:porin activity"/>
    <property type="evidence" value="ECO:0007669"/>
    <property type="project" value="UniProtKB-KW"/>
</dbReference>
<evidence type="ECO:0000256" key="1">
    <source>
        <dbReference type="ARBA" id="ARBA00009521"/>
    </source>
</evidence>